<dbReference type="InterPro" id="IPR033985">
    <property type="entry name" value="SusD-like_N"/>
</dbReference>
<dbReference type="EMBL" id="CP012898">
    <property type="protein sequence ID" value="ALJ06461.1"/>
    <property type="molecule type" value="Genomic_DNA"/>
</dbReference>
<evidence type="ECO:0000256" key="1">
    <source>
        <dbReference type="ARBA" id="ARBA00004442"/>
    </source>
</evidence>
<comment type="subcellular location">
    <subcellularLocation>
        <location evidence="1">Cell outer membrane</location>
    </subcellularLocation>
</comment>
<dbReference type="PATRIC" id="fig|1736674.3.peg.3182"/>
<evidence type="ECO:0000256" key="3">
    <source>
        <dbReference type="ARBA" id="ARBA00022729"/>
    </source>
</evidence>
<accession>A0A0P0CJP7</accession>
<organism evidence="8 9">
    <name type="scientific">Pseudalgibacter alginicilyticus</name>
    <dbReference type="NCBI Taxonomy" id="1736674"/>
    <lineage>
        <taxon>Bacteria</taxon>
        <taxon>Pseudomonadati</taxon>
        <taxon>Bacteroidota</taxon>
        <taxon>Flavobacteriia</taxon>
        <taxon>Flavobacteriales</taxon>
        <taxon>Flavobacteriaceae</taxon>
        <taxon>Pseudalgibacter</taxon>
    </lineage>
</organism>
<keyword evidence="4" id="KW-0472">Membrane</keyword>
<protein>
    <recommendedName>
        <fullName evidence="10">Carbohydrate-binding protein SusD</fullName>
    </recommendedName>
</protein>
<comment type="similarity">
    <text evidence="2">Belongs to the SusD family.</text>
</comment>
<evidence type="ECO:0000256" key="5">
    <source>
        <dbReference type="ARBA" id="ARBA00023237"/>
    </source>
</evidence>
<dbReference type="Gene3D" id="1.25.40.390">
    <property type="match status" value="1"/>
</dbReference>
<evidence type="ECO:0008006" key="10">
    <source>
        <dbReference type="Google" id="ProtNLM"/>
    </source>
</evidence>
<dbReference type="PROSITE" id="PS51257">
    <property type="entry name" value="PROKAR_LIPOPROTEIN"/>
    <property type="match status" value="1"/>
</dbReference>
<evidence type="ECO:0000313" key="8">
    <source>
        <dbReference type="EMBL" id="ALJ06461.1"/>
    </source>
</evidence>
<dbReference type="InterPro" id="IPR011990">
    <property type="entry name" value="TPR-like_helical_dom_sf"/>
</dbReference>
<feature type="domain" description="RagB/SusD" evidence="6">
    <location>
        <begin position="304"/>
        <end position="615"/>
    </location>
</feature>
<evidence type="ECO:0000256" key="2">
    <source>
        <dbReference type="ARBA" id="ARBA00006275"/>
    </source>
</evidence>
<dbReference type="RefSeq" id="WP_054730491.1">
    <property type="nucleotide sequence ID" value="NZ_CP012898.1"/>
</dbReference>
<keyword evidence="5" id="KW-0998">Cell outer membrane</keyword>
<dbReference type="AlphaFoldDB" id="A0A0P0CJP7"/>
<evidence type="ECO:0000313" key="9">
    <source>
        <dbReference type="Proteomes" id="UP000057981"/>
    </source>
</evidence>
<dbReference type="KEGG" id="ahz:APS56_15555"/>
<dbReference type="GO" id="GO:0009279">
    <property type="term" value="C:cell outer membrane"/>
    <property type="evidence" value="ECO:0007669"/>
    <property type="project" value="UniProtKB-SubCell"/>
</dbReference>
<dbReference type="Proteomes" id="UP000057981">
    <property type="component" value="Chromosome"/>
</dbReference>
<evidence type="ECO:0000259" key="7">
    <source>
        <dbReference type="Pfam" id="PF14322"/>
    </source>
</evidence>
<dbReference type="STRING" id="1736674.APS56_15555"/>
<keyword evidence="9" id="KW-1185">Reference proteome</keyword>
<dbReference type="Pfam" id="PF07980">
    <property type="entry name" value="SusD_RagB"/>
    <property type="match status" value="1"/>
</dbReference>
<dbReference type="SUPFAM" id="SSF48452">
    <property type="entry name" value="TPR-like"/>
    <property type="match status" value="1"/>
</dbReference>
<sequence length="615" mass="69878">MKIYKIWMLIAFISVASCEDFLDVNPDLGLTEEDVFSSYESTRGYLDNCYEVLLDIHHWRSQGLDRTTINALSDEAGSPYNGNIAQALNSGAWSNRWAGIPEIGWGGTAGYDQGSAFTNAVFAIRITNKVITRLEDSQVPGVSEKQTAELLGQAYFFRAWYYFQIIQRAGGMPALDKAFSSNDNTDLERLTYSQSSELLIEDLNKAIPLLPDVWNENEFGRVTKGAAMAVKSMATLYAASPLMQNDISSTQYLSYSQAWTERAAEYANDVIKYINAGSGGANFRLMDKSEYKNIFYTDGIQASPESIWFRLDAGKRSSQSRGLRCNYIPQYFSGGTGNDATAYSNPTQNIVDMFEVINGTSAYPISDSRSGYNPTNPFVNRDPRFYNNVIVPGEEWGVNASGQAIYQELYVDGRDYKINLASQYTKNRMFTGYMIKKYLWPEANNFTKLYDIYALNSIYIRVAQIYLDYAEAMNEAYGPNADPKGYGLTAVQAVNIIRNRVDMPNVLAEFTTNKDVFRDRIRNERAVELMWENHRWHDLRRWMIAEDVFKNPIRGLVATPPTGHAGVADKSTLNFTYEYIDLPTEQRVFNLRNYWYPVSETDAQDLFNYKQNPGW</sequence>
<dbReference type="Pfam" id="PF14322">
    <property type="entry name" value="SusD-like_3"/>
    <property type="match status" value="1"/>
</dbReference>
<name>A0A0P0CJP7_9FLAO</name>
<proteinExistence type="inferred from homology"/>
<dbReference type="InterPro" id="IPR012944">
    <property type="entry name" value="SusD_RagB_dom"/>
</dbReference>
<keyword evidence="3" id="KW-0732">Signal</keyword>
<dbReference type="OrthoDB" id="5694214at2"/>
<gene>
    <name evidence="8" type="ORF">APS56_15555</name>
</gene>
<reference evidence="8 9" key="1">
    <citation type="submission" date="2015-10" db="EMBL/GenBank/DDBJ databases">
        <authorList>
            <person name="Gilbert D.G."/>
        </authorList>
    </citation>
    <scope>NUCLEOTIDE SEQUENCE [LARGE SCALE GENOMIC DNA]</scope>
    <source>
        <strain evidence="9">HZ-22</strain>
    </source>
</reference>
<evidence type="ECO:0000256" key="4">
    <source>
        <dbReference type="ARBA" id="ARBA00023136"/>
    </source>
</evidence>
<feature type="domain" description="SusD-like N-terminal" evidence="7">
    <location>
        <begin position="20"/>
        <end position="233"/>
    </location>
</feature>
<evidence type="ECO:0000259" key="6">
    <source>
        <dbReference type="Pfam" id="PF07980"/>
    </source>
</evidence>